<dbReference type="PANTHER" id="PTHR21090">
    <property type="entry name" value="AROM/DEHYDROQUINATE SYNTHASE"/>
    <property type="match status" value="1"/>
</dbReference>
<gene>
    <name evidence="3" type="ORF">METZ01_LOCUS491333</name>
</gene>
<dbReference type="PROSITE" id="PS00885">
    <property type="entry name" value="EPSP_SYNTHASE_2"/>
    <property type="match status" value="1"/>
</dbReference>
<dbReference type="Pfam" id="PF00275">
    <property type="entry name" value="EPSP_synthase"/>
    <property type="match status" value="1"/>
</dbReference>
<protein>
    <recommendedName>
        <fullName evidence="2">Enolpyruvate transferase domain-containing protein</fullName>
    </recommendedName>
</protein>
<feature type="domain" description="Enolpyruvate transferase" evidence="2">
    <location>
        <begin position="2"/>
        <end position="155"/>
    </location>
</feature>
<dbReference type="InterPro" id="IPR013792">
    <property type="entry name" value="RNA3'P_cycl/enolpyr_Trfase_a/b"/>
</dbReference>
<dbReference type="AlphaFoldDB" id="A0A383D2J4"/>
<keyword evidence="1" id="KW-0808">Transferase</keyword>
<dbReference type="SUPFAM" id="SSF55205">
    <property type="entry name" value="EPT/RTPC-like"/>
    <property type="match status" value="1"/>
</dbReference>
<dbReference type="PANTHER" id="PTHR21090:SF5">
    <property type="entry name" value="PENTAFUNCTIONAL AROM POLYPEPTIDE"/>
    <property type="match status" value="1"/>
</dbReference>
<evidence type="ECO:0000256" key="1">
    <source>
        <dbReference type="ARBA" id="ARBA00022679"/>
    </source>
</evidence>
<dbReference type="GO" id="GO:0009423">
    <property type="term" value="P:chorismate biosynthetic process"/>
    <property type="evidence" value="ECO:0007669"/>
    <property type="project" value="TreeGrafter"/>
</dbReference>
<evidence type="ECO:0000259" key="2">
    <source>
        <dbReference type="Pfam" id="PF00275"/>
    </source>
</evidence>
<sequence>TILEKMGVGVEWKNMRQECGELIGDIHISSQHLNGIDITKEIVPSIVDELPIVAVIASQADSPTTVYGAEELRVKESDRINAVCLNLSNMGCEIIEKQDGFIINPGSRLHHTNIRTFGDHRIAMAFTIAGYITPERNILDDEECIDISFPEFNNILESILK</sequence>
<accession>A0A383D2J4</accession>
<proteinExistence type="predicted"/>
<organism evidence="3">
    <name type="scientific">marine metagenome</name>
    <dbReference type="NCBI Taxonomy" id="408172"/>
    <lineage>
        <taxon>unclassified sequences</taxon>
        <taxon>metagenomes</taxon>
        <taxon>ecological metagenomes</taxon>
    </lineage>
</organism>
<dbReference type="GO" id="GO:0003866">
    <property type="term" value="F:3-phosphoshikimate 1-carboxyvinyltransferase activity"/>
    <property type="evidence" value="ECO:0007669"/>
    <property type="project" value="TreeGrafter"/>
</dbReference>
<dbReference type="Gene3D" id="3.65.10.10">
    <property type="entry name" value="Enolpyruvate transferase domain"/>
    <property type="match status" value="1"/>
</dbReference>
<evidence type="ECO:0000313" key="3">
    <source>
        <dbReference type="EMBL" id="SVE38479.1"/>
    </source>
</evidence>
<dbReference type="InterPro" id="IPR001986">
    <property type="entry name" value="Enolpyruvate_Tfrase_dom"/>
</dbReference>
<reference evidence="3" key="1">
    <citation type="submission" date="2018-05" db="EMBL/GenBank/DDBJ databases">
        <authorList>
            <person name="Lanie J.A."/>
            <person name="Ng W.-L."/>
            <person name="Kazmierczak K.M."/>
            <person name="Andrzejewski T.M."/>
            <person name="Davidsen T.M."/>
            <person name="Wayne K.J."/>
            <person name="Tettelin H."/>
            <person name="Glass J.I."/>
            <person name="Rusch D."/>
            <person name="Podicherti R."/>
            <person name="Tsui H.-C.T."/>
            <person name="Winkler M.E."/>
        </authorList>
    </citation>
    <scope>NUCLEOTIDE SEQUENCE</scope>
</reference>
<name>A0A383D2J4_9ZZZZ</name>
<dbReference type="InterPro" id="IPR023193">
    <property type="entry name" value="EPSP_synthase_CS"/>
</dbReference>
<feature type="non-terminal residue" evidence="3">
    <location>
        <position position="1"/>
    </location>
</feature>
<dbReference type="EMBL" id="UINC01213616">
    <property type="protein sequence ID" value="SVE38479.1"/>
    <property type="molecule type" value="Genomic_DNA"/>
</dbReference>
<dbReference type="InterPro" id="IPR036968">
    <property type="entry name" value="Enolpyruvate_Tfrase_sf"/>
</dbReference>